<dbReference type="SUPFAM" id="SSF52540">
    <property type="entry name" value="P-loop containing nucleoside triphosphate hydrolases"/>
    <property type="match status" value="1"/>
</dbReference>
<evidence type="ECO:0000256" key="2">
    <source>
        <dbReference type="ARBA" id="ARBA00023204"/>
    </source>
</evidence>
<dbReference type="PANTHER" id="PTHR32182">
    <property type="entry name" value="DNA REPLICATION AND REPAIR PROTEIN RECF"/>
    <property type="match status" value="1"/>
</dbReference>
<reference evidence="6 7" key="1">
    <citation type="submission" date="2020-08" db="EMBL/GenBank/DDBJ databases">
        <title>Sequencing the genomes of 1000 actinobacteria strains.</title>
        <authorList>
            <person name="Klenk H.-P."/>
        </authorList>
    </citation>
    <scope>NUCLEOTIDE SEQUENCE [LARGE SCALE GENOMIC DNA]</scope>
    <source>
        <strain evidence="6 7">DSM 105783</strain>
    </source>
</reference>
<dbReference type="Proteomes" id="UP000580797">
    <property type="component" value="Unassembled WGS sequence"/>
</dbReference>
<feature type="domain" description="Protein CR006 P-loop" evidence="5">
    <location>
        <begin position="15"/>
        <end position="721"/>
    </location>
</feature>
<organism evidence="6 7">
    <name type="scientific">Neomicrococcus aestuarii</name>
    <dbReference type="NCBI Taxonomy" id="556325"/>
    <lineage>
        <taxon>Bacteria</taxon>
        <taxon>Bacillati</taxon>
        <taxon>Actinomycetota</taxon>
        <taxon>Actinomycetes</taxon>
        <taxon>Micrococcales</taxon>
        <taxon>Micrococcaceae</taxon>
        <taxon>Neomicrococcus</taxon>
    </lineage>
</organism>
<dbReference type="GO" id="GO:0000731">
    <property type="term" value="P:DNA synthesis involved in DNA repair"/>
    <property type="evidence" value="ECO:0007669"/>
    <property type="project" value="TreeGrafter"/>
</dbReference>
<gene>
    <name evidence="6" type="ORF">HD598_002318</name>
</gene>
<protein>
    <submittedName>
        <fullName evidence="6">Wobble nucleotide-excising tRNase</fullName>
    </submittedName>
</protein>
<dbReference type="RefSeq" id="WP_183665987.1">
    <property type="nucleotide sequence ID" value="NZ_BAAARH010000008.1"/>
</dbReference>
<evidence type="ECO:0000256" key="3">
    <source>
        <dbReference type="ARBA" id="ARBA00023236"/>
    </source>
</evidence>
<evidence type="ECO:0000256" key="4">
    <source>
        <dbReference type="SAM" id="Coils"/>
    </source>
</evidence>
<keyword evidence="3" id="KW-0742">SOS response</keyword>
<name>A0A7W8TY48_9MICC</name>
<dbReference type="Gene3D" id="3.40.50.300">
    <property type="entry name" value="P-loop containing nucleotide triphosphate hydrolases"/>
    <property type="match status" value="2"/>
</dbReference>
<evidence type="ECO:0000313" key="7">
    <source>
        <dbReference type="Proteomes" id="UP000580797"/>
    </source>
</evidence>
<dbReference type="GO" id="GO:0009432">
    <property type="term" value="P:SOS response"/>
    <property type="evidence" value="ECO:0007669"/>
    <property type="project" value="UniProtKB-KW"/>
</dbReference>
<dbReference type="EMBL" id="JACHDR010000001">
    <property type="protein sequence ID" value="MBB5513631.1"/>
    <property type="molecule type" value="Genomic_DNA"/>
</dbReference>
<keyword evidence="1" id="KW-0227">DNA damage</keyword>
<dbReference type="Pfam" id="PF13166">
    <property type="entry name" value="AAA_13"/>
    <property type="match status" value="1"/>
</dbReference>
<evidence type="ECO:0000313" key="6">
    <source>
        <dbReference type="EMBL" id="MBB5513631.1"/>
    </source>
</evidence>
<dbReference type="PANTHER" id="PTHR32182:SF0">
    <property type="entry name" value="DNA REPLICATION AND REPAIR PROTEIN RECF"/>
    <property type="match status" value="1"/>
</dbReference>
<evidence type="ECO:0000259" key="5">
    <source>
        <dbReference type="Pfam" id="PF13166"/>
    </source>
</evidence>
<dbReference type="InterPro" id="IPR027417">
    <property type="entry name" value="P-loop_NTPase"/>
</dbReference>
<comment type="caution">
    <text evidence="6">The sequence shown here is derived from an EMBL/GenBank/DDBJ whole genome shotgun (WGS) entry which is preliminary data.</text>
</comment>
<feature type="coiled-coil region" evidence="4">
    <location>
        <begin position="99"/>
        <end position="133"/>
    </location>
</feature>
<keyword evidence="4" id="KW-0175">Coiled coil</keyword>
<proteinExistence type="predicted"/>
<dbReference type="GO" id="GO:0006302">
    <property type="term" value="P:double-strand break repair"/>
    <property type="evidence" value="ECO:0007669"/>
    <property type="project" value="TreeGrafter"/>
</dbReference>
<accession>A0A7W8TY48</accession>
<sequence length="757" mass="84657">MITEVRLAGLPCFGAEAMLPGLSQINYIFGPNGSGKTTISQYLASYDPVSSSSVSWQQHSNSVKVYNRSYVRASFTSADGEEPGVFLLGDDSRETFQRIGALEDEQKKINNKLAQQQETLDRFLNQLNAERSALAQTAWERRAVIPVALKDKMPGIKGSKEGCLDKVLAAAQTHPERGTDTFVTLEAKAKTAFDETILESSLLPPAPKPEWDEAAVQAVLMTPIVGSADVPLADLVERLSNSDWVREGLEHLHKGENAEKLCPFCQRSVPKDLAEELASIFDATYQDKRDEVLEFQMTLSNAALELKEYKTTHLDRLKALVPIEDPAQVFRALELAIDGVGKAIQQKVVKSSEKIMTNTIKTDYDLLEKLISSANEMVKTTNAIVADRREQRSIIVDAAWQEFARGHLNDLIEGFNQKSERKKKSIDGVKDAMSKQRERLAGVEHELRDLRKGTTSSARTIQEINDLLALSQFHSFRLEVALSKSDGYRIIRDNGQPADIQTLSEGERTFITFLYFYHSLSGVRQDGETERITAVIDDPISSLDGDIMFVVSALTRRLVKEVRSDAHSRVSQMILLTHNSRFHNEVCYEHQGELSPAVKFYRIRKFSPDPNQVEDCGQRNPIRTAYQELWDEVAAAEVRPEGSMPWLPNVLRRILESYFTTLGGKGNLYELGEDLSINERAFHDALIAWSHSGSHTIMDAETYTQPVATNGRWLAAFARVFEKNSGGAHIGHYEMMMDEARKHLLPRTSVAAVPAAL</sequence>
<dbReference type="InterPro" id="IPR026866">
    <property type="entry name" value="CR006_AAA"/>
</dbReference>
<keyword evidence="2" id="KW-0234">DNA repair</keyword>
<dbReference type="AlphaFoldDB" id="A0A7W8TY48"/>
<evidence type="ECO:0000256" key="1">
    <source>
        <dbReference type="ARBA" id="ARBA00022763"/>
    </source>
</evidence>